<comment type="caution">
    <text evidence="1">The sequence shown here is derived from an EMBL/GenBank/DDBJ whole genome shotgun (WGS) entry which is preliminary data.</text>
</comment>
<organism evidence="1 2">
    <name type="scientific">Rhodonellum ikkaensis</name>
    <dbReference type="NCBI Taxonomy" id="336829"/>
    <lineage>
        <taxon>Bacteria</taxon>
        <taxon>Pseudomonadati</taxon>
        <taxon>Bacteroidota</taxon>
        <taxon>Cytophagia</taxon>
        <taxon>Cytophagales</taxon>
        <taxon>Cytophagaceae</taxon>
        <taxon>Rhodonellum</taxon>
    </lineage>
</organism>
<name>A0A1H3RCQ5_9BACT</name>
<evidence type="ECO:0000313" key="1">
    <source>
        <dbReference type="EMBL" id="SDZ23008.1"/>
    </source>
</evidence>
<evidence type="ECO:0000313" key="2">
    <source>
        <dbReference type="Proteomes" id="UP000199663"/>
    </source>
</evidence>
<keyword evidence="2" id="KW-1185">Reference proteome</keyword>
<protein>
    <submittedName>
        <fullName evidence="1">Uncharacterized protein</fullName>
    </submittedName>
</protein>
<dbReference type="EMBL" id="FNQC01000008">
    <property type="protein sequence ID" value="SDZ23008.1"/>
    <property type="molecule type" value="Genomic_DNA"/>
</dbReference>
<sequence>MIQLGNPLQTCFDPCKIIFGLSAFFAVLGPQGVHVGDFLVKSTLIGPDFTNVFQQFKKTA</sequence>
<accession>A0A1H3RCQ5</accession>
<gene>
    <name evidence="1" type="ORF">SAMN05444412_10820</name>
</gene>
<proteinExistence type="predicted"/>
<dbReference type="Proteomes" id="UP000199663">
    <property type="component" value="Unassembled WGS sequence"/>
</dbReference>
<reference evidence="1 2" key="1">
    <citation type="submission" date="2016-10" db="EMBL/GenBank/DDBJ databases">
        <authorList>
            <person name="Varghese N."/>
            <person name="Submissions S."/>
        </authorList>
    </citation>
    <scope>NUCLEOTIDE SEQUENCE [LARGE SCALE GENOMIC DNA]</scope>
    <source>
        <strain evidence="1 2">DSM 17997</strain>
    </source>
</reference>